<dbReference type="InterPro" id="IPR027417">
    <property type="entry name" value="P-loop_NTPase"/>
</dbReference>
<dbReference type="InterPro" id="IPR049052">
    <property type="entry name" value="nSTAND1"/>
</dbReference>
<reference evidence="6 7" key="1">
    <citation type="submission" date="2016-10" db="EMBL/GenBank/DDBJ databases">
        <authorList>
            <person name="de Groot N.N."/>
        </authorList>
    </citation>
    <scope>NUCLEOTIDE SEQUENCE [LARGE SCALE GENOMIC DNA]</scope>
    <source>
        <strain evidence="6 7">CGMCC 1.11147</strain>
    </source>
</reference>
<organism evidence="6 7">
    <name type="scientific">Nocardioides szechwanensis</name>
    <dbReference type="NCBI Taxonomy" id="1005944"/>
    <lineage>
        <taxon>Bacteria</taxon>
        <taxon>Bacillati</taxon>
        <taxon>Actinomycetota</taxon>
        <taxon>Actinomycetes</taxon>
        <taxon>Propionibacteriales</taxon>
        <taxon>Nocardioidaceae</taxon>
        <taxon>Nocardioides</taxon>
    </lineage>
</organism>
<protein>
    <submittedName>
        <fullName evidence="6">Predicted ATPase</fullName>
    </submittedName>
</protein>
<feature type="domain" description="OmpR/PhoB-type" evidence="5">
    <location>
        <begin position="1"/>
        <end position="96"/>
    </location>
</feature>
<dbReference type="InterPro" id="IPR036388">
    <property type="entry name" value="WH-like_DNA-bd_sf"/>
</dbReference>
<dbReference type="AlphaFoldDB" id="A0A1H0K5J9"/>
<dbReference type="Proteomes" id="UP000199004">
    <property type="component" value="Unassembled WGS sequence"/>
</dbReference>
<dbReference type="Gene3D" id="1.25.40.10">
    <property type="entry name" value="Tetratricopeptide repeat domain"/>
    <property type="match status" value="2"/>
</dbReference>
<dbReference type="Pfam" id="PF00486">
    <property type="entry name" value="Trans_reg_C"/>
    <property type="match status" value="1"/>
</dbReference>
<feature type="DNA-binding region" description="OmpR/PhoB-type" evidence="3">
    <location>
        <begin position="1"/>
        <end position="96"/>
    </location>
</feature>
<dbReference type="GO" id="GO:0003677">
    <property type="term" value="F:DNA binding"/>
    <property type="evidence" value="ECO:0007669"/>
    <property type="project" value="UniProtKB-UniRule"/>
</dbReference>
<dbReference type="GO" id="GO:0000160">
    <property type="term" value="P:phosphorelay signal transduction system"/>
    <property type="evidence" value="ECO:0007669"/>
    <property type="project" value="InterPro"/>
</dbReference>
<dbReference type="Gene3D" id="1.10.10.10">
    <property type="entry name" value="Winged helix-like DNA-binding domain superfamily/Winged helix DNA-binding domain"/>
    <property type="match status" value="1"/>
</dbReference>
<comment type="similarity">
    <text evidence="1">Belongs to the AfsR/DnrI/RedD regulatory family.</text>
</comment>
<feature type="region of interest" description="Disordered" evidence="4">
    <location>
        <begin position="251"/>
        <end position="287"/>
    </location>
</feature>
<dbReference type="InterPro" id="IPR016032">
    <property type="entry name" value="Sig_transdc_resp-reg_C-effctor"/>
</dbReference>
<dbReference type="InterPro" id="IPR001867">
    <property type="entry name" value="OmpR/PhoB-type_DNA-bd"/>
</dbReference>
<evidence type="ECO:0000259" key="5">
    <source>
        <dbReference type="PROSITE" id="PS51755"/>
    </source>
</evidence>
<dbReference type="InterPro" id="IPR005158">
    <property type="entry name" value="BTAD"/>
</dbReference>
<evidence type="ECO:0000313" key="6">
    <source>
        <dbReference type="EMBL" id="SDO51062.1"/>
    </source>
</evidence>
<dbReference type="Pfam" id="PF20703">
    <property type="entry name" value="nSTAND1"/>
    <property type="match status" value="1"/>
</dbReference>
<dbReference type="Pfam" id="PF03704">
    <property type="entry name" value="BTAD"/>
    <property type="match status" value="1"/>
</dbReference>
<dbReference type="SUPFAM" id="SSF46894">
    <property type="entry name" value="C-terminal effector domain of the bipartite response regulators"/>
    <property type="match status" value="1"/>
</dbReference>
<dbReference type="PROSITE" id="PS51755">
    <property type="entry name" value="OMPR_PHOB"/>
    <property type="match status" value="1"/>
</dbReference>
<dbReference type="SMART" id="SM00862">
    <property type="entry name" value="Trans_reg_C"/>
    <property type="match status" value="1"/>
</dbReference>
<dbReference type="Gene3D" id="3.40.50.300">
    <property type="entry name" value="P-loop containing nucleotide triphosphate hydrolases"/>
    <property type="match status" value="1"/>
</dbReference>
<keyword evidence="2 3" id="KW-0238">DNA-binding</keyword>
<dbReference type="PRINTS" id="PR00364">
    <property type="entry name" value="DISEASERSIST"/>
</dbReference>
<dbReference type="OrthoDB" id="3755432at2"/>
<dbReference type="PANTHER" id="PTHR47691:SF3">
    <property type="entry name" value="HTH-TYPE TRANSCRIPTIONAL REGULATOR RV0890C-RELATED"/>
    <property type="match status" value="1"/>
</dbReference>
<dbReference type="SUPFAM" id="SSF52540">
    <property type="entry name" value="P-loop containing nucleoside triphosphate hydrolases"/>
    <property type="match status" value="1"/>
</dbReference>
<dbReference type="SUPFAM" id="SSF48452">
    <property type="entry name" value="TPR-like"/>
    <property type="match status" value="2"/>
</dbReference>
<dbReference type="PANTHER" id="PTHR47691">
    <property type="entry name" value="REGULATOR-RELATED"/>
    <property type="match status" value="1"/>
</dbReference>
<keyword evidence="7" id="KW-1185">Reference proteome</keyword>
<dbReference type="STRING" id="1005944.SAMN05192576_4158"/>
<evidence type="ECO:0000256" key="2">
    <source>
        <dbReference type="ARBA" id="ARBA00023125"/>
    </source>
</evidence>
<dbReference type="EMBL" id="FNIC01000009">
    <property type="protein sequence ID" value="SDO51062.1"/>
    <property type="molecule type" value="Genomic_DNA"/>
</dbReference>
<dbReference type="InterPro" id="IPR011990">
    <property type="entry name" value="TPR-like_helical_dom_sf"/>
</dbReference>
<name>A0A1H0K5J9_9ACTN</name>
<evidence type="ECO:0000256" key="3">
    <source>
        <dbReference type="PROSITE-ProRule" id="PRU01091"/>
    </source>
</evidence>
<accession>A0A1H0K5J9</accession>
<proteinExistence type="inferred from homology"/>
<dbReference type="GO" id="GO:0006355">
    <property type="term" value="P:regulation of DNA-templated transcription"/>
    <property type="evidence" value="ECO:0007669"/>
    <property type="project" value="InterPro"/>
</dbReference>
<dbReference type="CDD" id="cd15831">
    <property type="entry name" value="BTAD"/>
    <property type="match status" value="1"/>
</dbReference>
<evidence type="ECO:0000313" key="7">
    <source>
        <dbReference type="Proteomes" id="UP000199004"/>
    </source>
</evidence>
<gene>
    <name evidence="6" type="ORF">SAMN05192576_4158</name>
</gene>
<evidence type="ECO:0000256" key="4">
    <source>
        <dbReference type="SAM" id="MobiDB-lite"/>
    </source>
</evidence>
<dbReference type="SMART" id="SM01043">
    <property type="entry name" value="BTAD"/>
    <property type="match status" value="1"/>
</dbReference>
<evidence type="ECO:0000256" key="1">
    <source>
        <dbReference type="ARBA" id="ARBA00005820"/>
    </source>
</evidence>
<sequence>MDVRFRLLGPMEILVGGRSVGMPGAAERAVLVQLLLSPGRTIPATMLVDRLWSESSLPVDPMNALQIRVSKLRRSLKMIGLPEVVTREGVGYRANVDPGSVDAVDFVARVREARGHAAGEPDGADASLEAYDEALALWRGDALSDFAAEQWATIEAARFAELRLTALTERAQIALALGRQGEVVADLEPLVAHDPTLESLTGLLMVALYRSGRQAEALEAYRRTREVLDESLGLEPSLTLRSLHERVLRQDEALGSQPDLTPASVAVSGTPRRPEGSGTSPTNLPTVVRPLIGRDAQLDSLVELVHGARLLSLIGPGGAGKTSLALATVVRSSAAFPDGAFGVRLASVDTPDQVPLAVADALGVPLDGAAGDRDVRERVVSYLVRRRLLLLLDNCEHVIDAAAGLVDEILGRCPEVTILATSREALAVPDEVQVTVDPLETPPDGTPPGRVLEHPAAQLFVERARSVRPGTVFGDDDLAAIGRISRALDGIPLALELAGVRVATMSPVEIAGRLDQRFALLTTGARTAEARQQTLRATVDWSYALLTEREQRVFNRLAVFQGGWTLTAAEAVVSDASLAVGEVLDTIGRLVERSMVVVERGAPTRYRMLETLRQYAAEQLSLGGELETMTQQHAEHFRDVVQEAEPQLRGAAQRDTFRRLRDEQPNIRAALAWLGRPGGDLDSALATAGALGLFWHLGRHLEGREVLSRLLVSGNGGPSARARALQAVSLVERPRACLVHPSPRCAETARESLATFVELEDDSRAALSRVLLAVEGVTGQDRDRAEGLLREAEAQFAADGDHWGLGVVGFVRMETALKNGDEAAAVPIGRATAAAFRRLDDPWGLSAILYHLGWGLRQFGRYDEGSRALEEAIDVAAAAGLYNTVQWALADLAIAQLHLGEEDAARELFDRASAASEHVGDGAGAVLAGYGHGLLAQVGGDWDRARGRFTKAYVGFGQLGTPVSQGLALAGLARCDEAAADATAAGERYAELLELGRAAGEPGLTSTALEGLCRLAVGRGDRALASTLLADAMDLRTGFARPAPPHERRDLEAYIIDLAQDPVPNA</sequence>
<dbReference type="RefSeq" id="WP_091026717.1">
    <property type="nucleotide sequence ID" value="NZ_BKAE01000014.1"/>
</dbReference>